<dbReference type="AlphaFoldDB" id="A0A090QGM5"/>
<evidence type="ECO:0000256" key="1">
    <source>
        <dbReference type="ARBA" id="ARBA00009477"/>
    </source>
</evidence>
<sequence>MNNRLIGMRHTALAAALVMVLGGCQQSHDPKQAALSPEKASAVPVLQVIQLKETGAKNTKQFSGIVRAQEQAALAFRVPGTIATIHVAKGDSVKQGQLIATLDPHDYQVALETLRAKKLEAQSAHKLAKAELKRVRQAIDDDAIASVNLDRAISGYERSVSAIKVIDKQIQRAQDTLSYTQLTAPFDGVIGTVNREAHEQILPGVALATLQDTMQLEVDIDVPETLISAFARGQLGAVSWYQSDGSLSAHVSEIATLPDLIKQTYTVTYHIEKGSTALFPGKSVSLTTHLGEVQHAYCVPYAALVGNKANMHVNVVRDQMVSRAPVKLTSLDANQACVEGALQAQDYVVVSGSQYLADGQRVDSLVVRHQ</sequence>
<feature type="domain" description="Multidrug resistance protein MdtA-like barrel-sandwich hybrid" evidence="2">
    <location>
        <begin position="71"/>
        <end position="194"/>
    </location>
</feature>
<evidence type="ECO:0000259" key="2">
    <source>
        <dbReference type="Pfam" id="PF25917"/>
    </source>
</evidence>
<dbReference type="Gene3D" id="2.40.30.170">
    <property type="match status" value="1"/>
</dbReference>
<dbReference type="InterPro" id="IPR006143">
    <property type="entry name" value="RND_pump_MFP"/>
</dbReference>
<dbReference type="PROSITE" id="PS51257">
    <property type="entry name" value="PROKAR_LIPOPROTEIN"/>
    <property type="match status" value="1"/>
</dbReference>
<comment type="caution">
    <text evidence="3">The sequence shown here is derived from an EMBL/GenBank/DDBJ whole genome shotgun (WGS) entry which is preliminary data.</text>
</comment>
<dbReference type="Gene3D" id="2.40.420.20">
    <property type="match status" value="1"/>
</dbReference>
<dbReference type="Gene3D" id="1.10.287.470">
    <property type="entry name" value="Helix hairpin bin"/>
    <property type="match status" value="1"/>
</dbReference>
<dbReference type="Pfam" id="PF25917">
    <property type="entry name" value="BSH_RND"/>
    <property type="match status" value="1"/>
</dbReference>
<dbReference type="EMBL" id="BBMN01000001">
    <property type="protein sequence ID" value="GAL02061.1"/>
    <property type="molecule type" value="Genomic_DNA"/>
</dbReference>
<comment type="similarity">
    <text evidence="1">Belongs to the membrane fusion protein (MFP) (TC 8.A.1) family.</text>
</comment>
<evidence type="ECO:0000313" key="4">
    <source>
        <dbReference type="Proteomes" id="UP000029227"/>
    </source>
</evidence>
<accession>A0A090QGM5</accession>
<protein>
    <submittedName>
        <fullName evidence="3">Putative efflux protein</fullName>
    </submittedName>
</protein>
<dbReference type="PANTHER" id="PTHR30469">
    <property type="entry name" value="MULTIDRUG RESISTANCE PROTEIN MDTA"/>
    <property type="match status" value="1"/>
</dbReference>
<dbReference type="Gene3D" id="2.40.50.100">
    <property type="match status" value="1"/>
</dbReference>
<dbReference type="eggNOG" id="COG0845">
    <property type="taxonomic scope" value="Bacteria"/>
</dbReference>
<dbReference type="GO" id="GO:1990281">
    <property type="term" value="C:efflux pump complex"/>
    <property type="evidence" value="ECO:0007669"/>
    <property type="project" value="TreeGrafter"/>
</dbReference>
<organism evidence="3 4">
    <name type="scientific">Photobacterium aphoticum</name>
    <dbReference type="NCBI Taxonomy" id="754436"/>
    <lineage>
        <taxon>Bacteria</taxon>
        <taxon>Pseudomonadati</taxon>
        <taxon>Pseudomonadota</taxon>
        <taxon>Gammaproteobacteria</taxon>
        <taxon>Vibrionales</taxon>
        <taxon>Vibrionaceae</taxon>
        <taxon>Photobacterium</taxon>
    </lineage>
</organism>
<dbReference type="GO" id="GO:0015562">
    <property type="term" value="F:efflux transmembrane transporter activity"/>
    <property type="evidence" value="ECO:0007669"/>
    <property type="project" value="TreeGrafter"/>
</dbReference>
<evidence type="ECO:0000313" key="3">
    <source>
        <dbReference type="EMBL" id="GAL02061.1"/>
    </source>
</evidence>
<dbReference type="SUPFAM" id="SSF111369">
    <property type="entry name" value="HlyD-like secretion proteins"/>
    <property type="match status" value="1"/>
</dbReference>
<dbReference type="InterPro" id="IPR058625">
    <property type="entry name" value="MdtA-like_BSH"/>
</dbReference>
<proteinExistence type="inferred from homology"/>
<gene>
    <name evidence="3" type="ORF">JCM19237_4954</name>
</gene>
<dbReference type="NCBIfam" id="TIGR01730">
    <property type="entry name" value="RND_mfp"/>
    <property type="match status" value="1"/>
</dbReference>
<name>A0A090QGM5_9GAMM</name>
<dbReference type="STRING" id="754436.JCM19237_4954"/>
<reference evidence="3 4" key="1">
    <citation type="journal article" date="2014" name="Genome Announc.">
        <title>Draft Genome Sequences of Two Vibrionaceae Species, Vibrio ponticus C121 and Photobacterium aphoticum C119, Isolated as Coral Reef Microbiota.</title>
        <authorList>
            <person name="Al-saari N."/>
            <person name="Meirelles P.M."/>
            <person name="Mino S."/>
            <person name="Suda W."/>
            <person name="Oshima K."/>
            <person name="Hattori M."/>
            <person name="Ohkuma M."/>
            <person name="Thompson F.L."/>
            <person name="Gomez-Gil B."/>
            <person name="Sawabe T."/>
            <person name="Sawabe T."/>
        </authorList>
    </citation>
    <scope>NUCLEOTIDE SEQUENCE [LARGE SCALE GENOMIC DNA]</scope>
    <source>
        <strain evidence="3 4">JCM 19237</strain>
    </source>
</reference>
<dbReference type="Proteomes" id="UP000029227">
    <property type="component" value="Unassembled WGS sequence"/>
</dbReference>